<dbReference type="AlphaFoldDB" id="A0AAD6XK00"/>
<name>A0AAD6XK00_9AGAR</name>
<evidence type="ECO:0000313" key="1">
    <source>
        <dbReference type="EMBL" id="KAJ7083986.1"/>
    </source>
</evidence>
<protein>
    <submittedName>
        <fullName evidence="1">Uncharacterized protein</fullName>
    </submittedName>
</protein>
<dbReference type="Proteomes" id="UP001222325">
    <property type="component" value="Unassembled WGS sequence"/>
</dbReference>
<reference evidence="1" key="1">
    <citation type="submission" date="2023-03" db="EMBL/GenBank/DDBJ databases">
        <title>Massive genome expansion in bonnet fungi (Mycena s.s.) driven by repeated elements and novel gene families across ecological guilds.</title>
        <authorList>
            <consortium name="Lawrence Berkeley National Laboratory"/>
            <person name="Harder C.B."/>
            <person name="Miyauchi S."/>
            <person name="Viragh M."/>
            <person name="Kuo A."/>
            <person name="Thoen E."/>
            <person name="Andreopoulos B."/>
            <person name="Lu D."/>
            <person name="Skrede I."/>
            <person name="Drula E."/>
            <person name="Henrissat B."/>
            <person name="Morin E."/>
            <person name="Kohler A."/>
            <person name="Barry K."/>
            <person name="LaButti K."/>
            <person name="Morin E."/>
            <person name="Salamov A."/>
            <person name="Lipzen A."/>
            <person name="Mereny Z."/>
            <person name="Hegedus B."/>
            <person name="Baldrian P."/>
            <person name="Stursova M."/>
            <person name="Weitz H."/>
            <person name="Taylor A."/>
            <person name="Grigoriev I.V."/>
            <person name="Nagy L.G."/>
            <person name="Martin F."/>
            <person name="Kauserud H."/>
        </authorList>
    </citation>
    <scope>NUCLEOTIDE SEQUENCE</scope>
    <source>
        <strain evidence="1">CBHHK173m</strain>
    </source>
</reference>
<accession>A0AAD6XK00</accession>
<comment type="caution">
    <text evidence="1">The sequence shown here is derived from an EMBL/GenBank/DDBJ whole genome shotgun (WGS) entry which is preliminary data.</text>
</comment>
<gene>
    <name evidence="1" type="ORF">B0H15DRAFT_911389</name>
</gene>
<keyword evidence="2" id="KW-1185">Reference proteome</keyword>
<sequence length="995" mass="108616">MSSDSAPSASWKHYAAATEAPPEMPLLSSKISFAVDASGSTAGLVMQRQKEFVLGMVEDYRFCASVVMWGSSVEQPTSPAATTWKNRNWGTSPYVIFSDAGVTAELKSCDMWYLLTDGDVDSPVSFARKTLDVGMANTPVVFLITNRAGTKPSTINISVGVSVFASASDAAIVFQNTADRKLHVLAAKGAFSVLTAGFDIDLENWDSLPVFPTDAVFRNALKDVNIVGAAHRVNNTAVDLGVAWQEKHGCLVDIDRLLAQMLPQAIPQDELLDLLEEETFGALALLCKTRGHLPALRDWLTARKERATVIDIRDVAGAAEILQQLRDMGANNQPAAGTEALRQQLRDAHQANLKDYRARLANSKPSPLLPHINRCLAALTALEKAGYGADILDRRSNRAMRAAVVSSSDVGEQLATLNLDDIVEAHRSTCPICCNDDVIMSLALKVSASPGDNTTDFALNFPLAAGPTANNRDVISAQYVCFQCALAMQQMDPARGSMYNEPIAAVLPLAKYDGVNRKYITNCLATVLTNGLATGASGLTQVLMSILLTTLAKKEWAKATEGDREIQARRDGLQWMLKNLVANSSCRETFDETGAWVSFDKALRWTLKNFADEGIYSWTVRYPVPGFLVLLELLGLVDADATPETLEHLRVAKLMHETITVFMARLAKDKVDVQRRILKIVFAEFNAEGVPRDVENNALAINSGDVAFERLASWLDSPGTTRLIEEIGAAGPAKYASAFQYIAFRLFAEDNHQSPKGYLQRATQSDVHMHTATTKPADLTRAVVAPLFTAIYCGVPEAPDHVNVTEQTIGRFVSPYSPSVLRCCLPGCPVRFDVNGLDPESVRKARATHLAHVYAIQGVTPSNPNGLPENTGRLAAPTTTHTALHASISKSWRALDKVARRAVLDEVERGAPVDLAKPRMAAFVRAVMDYICLESRRGNIYQTQMVEHVLWVLPSFFVALHTAAAMKQLTDDADLELVEFSLAARIEWELELMKM</sequence>
<proteinExistence type="predicted"/>
<organism evidence="1 2">
    <name type="scientific">Mycena belliarum</name>
    <dbReference type="NCBI Taxonomy" id="1033014"/>
    <lineage>
        <taxon>Eukaryota</taxon>
        <taxon>Fungi</taxon>
        <taxon>Dikarya</taxon>
        <taxon>Basidiomycota</taxon>
        <taxon>Agaricomycotina</taxon>
        <taxon>Agaricomycetes</taxon>
        <taxon>Agaricomycetidae</taxon>
        <taxon>Agaricales</taxon>
        <taxon>Marasmiineae</taxon>
        <taxon>Mycenaceae</taxon>
        <taxon>Mycena</taxon>
    </lineage>
</organism>
<evidence type="ECO:0000313" key="2">
    <source>
        <dbReference type="Proteomes" id="UP001222325"/>
    </source>
</evidence>
<dbReference type="EMBL" id="JARJCN010000039">
    <property type="protein sequence ID" value="KAJ7083986.1"/>
    <property type="molecule type" value="Genomic_DNA"/>
</dbReference>